<accession>A0A8D2NFP4</accession>
<proteinExistence type="inferred from homology"/>
<sequence length="308" mass="33379">RKRALPCPGPTAALSLESDVTHQPRPLPVATPPCLTTLPASPVPVPGSLRPDRPLVPGTRSPERLSEPPGPRAELTLVPLHQRPELLEACAELLGEEWGKSRASRLHSLQRSSDAFPVCLLLLRSRGPSDSPATPRQGPCELVGHVRLSRVLSRPHDLFVESVVVARALRGRGYGRRLMEAAEQWARARGFRCLRLTTHDKQHFYAHLGYVLGEPVQSVAFLSPAISSEVLRLFSAPSGAAAATSTRPWVPAVPPPPPPPLAVPPPPPPPTVIWARGVLAEGGEQQSLLQTPHRDAKGLPIFWMKKDI</sequence>
<dbReference type="AlphaFoldDB" id="A0A8D2NFP4"/>
<dbReference type="InterPro" id="IPR039840">
    <property type="entry name" value="NAA80"/>
</dbReference>
<dbReference type="Proteomes" id="UP000694413">
    <property type="component" value="Unassembled WGS sequence"/>
</dbReference>
<evidence type="ECO:0000259" key="12">
    <source>
        <dbReference type="PROSITE" id="PS51186"/>
    </source>
</evidence>
<dbReference type="PROSITE" id="PS51186">
    <property type="entry name" value="GNAT"/>
    <property type="match status" value="1"/>
</dbReference>
<keyword evidence="5" id="KW-0012">Acyltransferase</keyword>
<dbReference type="Ensembl" id="ENSZALT00000029018.1">
    <property type="protein sequence ID" value="ENSZALP00000022297.1"/>
    <property type="gene ID" value="ENSZALG00000017331.1"/>
</dbReference>
<evidence type="ECO:0000256" key="5">
    <source>
        <dbReference type="ARBA" id="ARBA00023315"/>
    </source>
</evidence>
<evidence type="ECO:0000256" key="4">
    <source>
        <dbReference type="ARBA" id="ARBA00022679"/>
    </source>
</evidence>
<feature type="domain" description="N-acetyltransferase" evidence="12">
    <location>
        <begin position="75"/>
        <end position="237"/>
    </location>
</feature>
<dbReference type="InterPro" id="IPR016181">
    <property type="entry name" value="Acyl_CoA_acyltransferase"/>
</dbReference>
<comment type="catalytic activity">
    <reaction evidence="7">
        <text>N-terminal L-glutamyl-L-glutamyl-L-glutamyl-[protein] + acetyl-CoA = N-terminal N-acetyl-L-glutamyl-L-glutamyl-L-glutamyl-[protein] + CoA + H(+)</text>
        <dbReference type="Rhea" id="RHEA:57324"/>
        <dbReference type="Rhea" id="RHEA-COMP:14865"/>
        <dbReference type="Rhea" id="RHEA-COMP:14866"/>
        <dbReference type="ChEBI" id="CHEBI:15378"/>
        <dbReference type="ChEBI" id="CHEBI:57287"/>
        <dbReference type="ChEBI" id="CHEBI:57288"/>
        <dbReference type="ChEBI" id="CHEBI:141603"/>
        <dbReference type="ChEBI" id="CHEBI:141606"/>
    </reaction>
</comment>
<dbReference type="GO" id="GO:1905502">
    <property type="term" value="F:acetyl-CoA binding"/>
    <property type="evidence" value="ECO:0007669"/>
    <property type="project" value="TreeGrafter"/>
</dbReference>
<evidence type="ECO:0000256" key="8">
    <source>
        <dbReference type="ARBA" id="ARBA00054711"/>
    </source>
</evidence>
<protein>
    <recommendedName>
        <fullName evidence="9">N-alpha-acetyltransferase 80</fullName>
    </recommendedName>
    <alternativeName>
        <fullName evidence="10">N-acetyltransferase 6</fullName>
    </alternativeName>
</protein>
<evidence type="ECO:0000256" key="3">
    <source>
        <dbReference type="ARBA" id="ARBA00022490"/>
    </source>
</evidence>
<dbReference type="Pfam" id="PF00583">
    <property type="entry name" value="Acetyltransf_1"/>
    <property type="match status" value="1"/>
</dbReference>
<dbReference type="PANTHER" id="PTHR13538:SF4">
    <property type="entry name" value="N-ALPHA-ACETYLTRANSFERASE 80"/>
    <property type="match status" value="1"/>
</dbReference>
<dbReference type="InterPro" id="IPR000182">
    <property type="entry name" value="GNAT_dom"/>
</dbReference>
<name>A0A8D2NFP4_ZONAL</name>
<evidence type="ECO:0000313" key="13">
    <source>
        <dbReference type="Ensembl" id="ENSZALP00000022297.1"/>
    </source>
</evidence>
<keyword evidence="14" id="KW-1185">Reference proteome</keyword>
<keyword evidence="4" id="KW-0808">Transferase</keyword>
<dbReference type="SUPFAM" id="SSF55729">
    <property type="entry name" value="Acyl-CoA N-acyltransferases (Nat)"/>
    <property type="match status" value="1"/>
</dbReference>
<reference evidence="13" key="2">
    <citation type="submission" date="2025-09" db="UniProtKB">
        <authorList>
            <consortium name="Ensembl"/>
        </authorList>
    </citation>
    <scope>IDENTIFICATION</scope>
</reference>
<evidence type="ECO:0000256" key="6">
    <source>
        <dbReference type="ARBA" id="ARBA00051242"/>
    </source>
</evidence>
<feature type="region of interest" description="Disordered" evidence="11">
    <location>
        <begin position="1"/>
        <end position="73"/>
    </location>
</feature>
<evidence type="ECO:0000256" key="10">
    <source>
        <dbReference type="ARBA" id="ARBA00075026"/>
    </source>
</evidence>
<evidence type="ECO:0000256" key="1">
    <source>
        <dbReference type="ARBA" id="ARBA00004514"/>
    </source>
</evidence>
<comment type="function">
    <text evidence="8">N-alpha-acetyltransferase that specifically mediates the acetylation of the acidic amino terminus of processed forms of beta- and gamma-actin (ACTB and ACTG, respectively). N-terminal acetylation of processed beta- and gamma-actin regulates actin filament depolymerization and elongation. In vivo, preferentially displays N-terminal acetyltransferase activity towards acid N-terminal sequences starting with Asp-Asp-Asp and Glu-Glu-Glu. In vitro, shows high activity towards Met-Asp-Glu-Leu and Met-Asp-Asp-Asp. May act as a tumor suppressor.</text>
</comment>
<comment type="catalytic activity">
    <reaction evidence="6">
        <text>N-terminal L-aspartyl-L-aspartyl-L-aspartyl-[protein] + acetyl-CoA = N-terminal N-acetyl-L-aspartyl-L-aspartyl-L-aspartyl-[protein] + CoA + H(+)</text>
        <dbReference type="Rhea" id="RHEA:57328"/>
        <dbReference type="Rhea" id="RHEA-COMP:14863"/>
        <dbReference type="Rhea" id="RHEA-COMP:14864"/>
        <dbReference type="ChEBI" id="CHEBI:15378"/>
        <dbReference type="ChEBI" id="CHEBI:57287"/>
        <dbReference type="ChEBI" id="CHEBI:57288"/>
        <dbReference type="ChEBI" id="CHEBI:141602"/>
        <dbReference type="ChEBI" id="CHEBI:141604"/>
    </reaction>
</comment>
<dbReference type="PANTHER" id="PTHR13538">
    <property type="entry name" value="N-ACETYLTRANSFERASE 6"/>
    <property type="match status" value="1"/>
</dbReference>
<comment type="subcellular location">
    <subcellularLocation>
        <location evidence="1">Cytoplasm</location>
        <location evidence="1">Cytosol</location>
    </subcellularLocation>
</comment>
<reference evidence="13" key="1">
    <citation type="submission" date="2025-08" db="UniProtKB">
        <authorList>
            <consortium name="Ensembl"/>
        </authorList>
    </citation>
    <scope>IDENTIFICATION</scope>
</reference>
<dbReference type="FunFam" id="3.40.630.30:FF:000061">
    <property type="entry name" value="N(alpha)-acetyltransferase 80, NatH catalytic subunit"/>
    <property type="match status" value="1"/>
</dbReference>
<dbReference type="GO" id="GO:0008080">
    <property type="term" value="F:N-acetyltransferase activity"/>
    <property type="evidence" value="ECO:0007669"/>
    <property type="project" value="InterPro"/>
</dbReference>
<keyword evidence="3" id="KW-0963">Cytoplasm</keyword>
<dbReference type="GO" id="GO:0005829">
    <property type="term" value="C:cytosol"/>
    <property type="evidence" value="ECO:0007669"/>
    <property type="project" value="UniProtKB-SubCell"/>
</dbReference>
<dbReference type="Gene3D" id="3.40.630.30">
    <property type="match status" value="1"/>
</dbReference>
<dbReference type="CDD" id="cd04301">
    <property type="entry name" value="NAT_SF"/>
    <property type="match status" value="1"/>
</dbReference>
<organism evidence="13 14">
    <name type="scientific">Zonotrichia albicollis</name>
    <name type="common">White-throated sparrow</name>
    <name type="synonym">Fringilla albicollis</name>
    <dbReference type="NCBI Taxonomy" id="44394"/>
    <lineage>
        <taxon>Eukaryota</taxon>
        <taxon>Metazoa</taxon>
        <taxon>Chordata</taxon>
        <taxon>Craniata</taxon>
        <taxon>Vertebrata</taxon>
        <taxon>Euteleostomi</taxon>
        <taxon>Archelosauria</taxon>
        <taxon>Archosauria</taxon>
        <taxon>Dinosauria</taxon>
        <taxon>Saurischia</taxon>
        <taxon>Theropoda</taxon>
        <taxon>Coelurosauria</taxon>
        <taxon>Aves</taxon>
        <taxon>Neognathae</taxon>
        <taxon>Neoaves</taxon>
        <taxon>Telluraves</taxon>
        <taxon>Australaves</taxon>
        <taxon>Passeriformes</taxon>
        <taxon>Passerellidae</taxon>
        <taxon>Zonotrichia</taxon>
    </lineage>
</organism>
<comment type="similarity">
    <text evidence="2">Belongs to the acetyltransferase family.</text>
</comment>
<evidence type="ECO:0000313" key="14">
    <source>
        <dbReference type="Proteomes" id="UP000694413"/>
    </source>
</evidence>
<evidence type="ECO:0000256" key="11">
    <source>
        <dbReference type="SAM" id="MobiDB-lite"/>
    </source>
</evidence>
<evidence type="ECO:0000256" key="7">
    <source>
        <dbReference type="ARBA" id="ARBA00052050"/>
    </source>
</evidence>
<evidence type="ECO:0000256" key="2">
    <source>
        <dbReference type="ARBA" id="ARBA00008694"/>
    </source>
</evidence>
<evidence type="ECO:0000256" key="9">
    <source>
        <dbReference type="ARBA" id="ARBA00071735"/>
    </source>
</evidence>